<evidence type="ECO:0000313" key="6">
    <source>
        <dbReference type="WBParaSite" id="BXY_0392300.1"/>
    </source>
</evidence>
<evidence type="ECO:0000313" key="3">
    <source>
        <dbReference type="EMBL" id="CAG9122572.1"/>
    </source>
</evidence>
<dbReference type="WBParaSite" id="BXY_0392300.1">
    <property type="protein sequence ID" value="BXY_0392300.1"/>
    <property type="gene ID" value="BXY_0392300"/>
</dbReference>
<evidence type="ECO:0000313" key="4">
    <source>
        <dbReference type="Proteomes" id="UP000095284"/>
    </source>
</evidence>
<proteinExistence type="predicted"/>
<protein>
    <submittedName>
        <fullName evidence="2">(pine wood nematode) hypothetical protein</fullName>
    </submittedName>
</protein>
<feature type="transmembrane region" description="Helical" evidence="1">
    <location>
        <begin position="18"/>
        <end position="43"/>
    </location>
</feature>
<keyword evidence="1" id="KW-0472">Membrane</keyword>
<evidence type="ECO:0000313" key="5">
    <source>
        <dbReference type="Proteomes" id="UP000659654"/>
    </source>
</evidence>
<keyword evidence="1" id="KW-0812">Transmembrane</keyword>
<dbReference type="AlphaFoldDB" id="A0A1I7RT69"/>
<organism evidence="4 6">
    <name type="scientific">Bursaphelenchus xylophilus</name>
    <name type="common">Pinewood nematode worm</name>
    <name type="synonym">Aphelenchoides xylophilus</name>
    <dbReference type="NCBI Taxonomy" id="6326"/>
    <lineage>
        <taxon>Eukaryota</taxon>
        <taxon>Metazoa</taxon>
        <taxon>Ecdysozoa</taxon>
        <taxon>Nematoda</taxon>
        <taxon>Chromadorea</taxon>
        <taxon>Rhabditida</taxon>
        <taxon>Tylenchina</taxon>
        <taxon>Tylenchomorpha</taxon>
        <taxon>Aphelenchoidea</taxon>
        <taxon>Aphelenchoididae</taxon>
        <taxon>Bursaphelenchus</taxon>
    </lineage>
</organism>
<keyword evidence="5" id="KW-1185">Reference proteome</keyword>
<sequence>MSEATCYEAEQTLSAYTWLFMMSSGLLNFCTILVLLLALYFLIKIPKLGKEFKEITVALCLAAMRNGIGTSAKTALFTQAQSKPELAKLFKYDGPAAAPAQDPPQNL</sequence>
<dbReference type="EMBL" id="CAJFCV020000005">
    <property type="protein sequence ID" value="CAG9122572.1"/>
    <property type="molecule type" value="Genomic_DNA"/>
</dbReference>
<dbReference type="Proteomes" id="UP000095284">
    <property type="component" value="Unplaced"/>
</dbReference>
<accession>A0A1I7RT69</accession>
<keyword evidence="1" id="KW-1133">Transmembrane helix</keyword>
<dbReference type="Proteomes" id="UP000659654">
    <property type="component" value="Unassembled WGS sequence"/>
</dbReference>
<reference evidence="6" key="1">
    <citation type="submission" date="2016-11" db="UniProtKB">
        <authorList>
            <consortium name="WormBaseParasite"/>
        </authorList>
    </citation>
    <scope>IDENTIFICATION</scope>
</reference>
<dbReference type="EMBL" id="CAJFDI010000005">
    <property type="protein sequence ID" value="CAD5231425.1"/>
    <property type="molecule type" value="Genomic_DNA"/>
</dbReference>
<name>A0A1I7RT69_BURXY</name>
<dbReference type="Proteomes" id="UP000582659">
    <property type="component" value="Unassembled WGS sequence"/>
</dbReference>
<evidence type="ECO:0000256" key="1">
    <source>
        <dbReference type="SAM" id="Phobius"/>
    </source>
</evidence>
<reference evidence="3" key="2">
    <citation type="submission" date="2020-08" db="EMBL/GenBank/DDBJ databases">
        <authorList>
            <person name="Kikuchi T."/>
        </authorList>
    </citation>
    <scope>NUCLEOTIDE SEQUENCE</scope>
    <source>
        <strain evidence="2">Ka4C1</strain>
    </source>
</reference>
<evidence type="ECO:0000313" key="2">
    <source>
        <dbReference type="EMBL" id="CAD5231425.1"/>
    </source>
</evidence>
<gene>
    <name evidence="2" type="ORF">BXYJ_LOCUS11521</name>
</gene>